<dbReference type="Proteomes" id="UP001058974">
    <property type="component" value="Chromosome 5"/>
</dbReference>
<feature type="signal peptide" evidence="1">
    <location>
        <begin position="1"/>
        <end position="26"/>
    </location>
</feature>
<name>A0A9D4WNQ1_PEA</name>
<evidence type="ECO:0008006" key="4">
    <source>
        <dbReference type="Google" id="ProtNLM"/>
    </source>
</evidence>
<evidence type="ECO:0000313" key="3">
    <source>
        <dbReference type="Proteomes" id="UP001058974"/>
    </source>
</evidence>
<evidence type="ECO:0000313" key="2">
    <source>
        <dbReference type="EMBL" id="KAI5403846.1"/>
    </source>
</evidence>
<reference evidence="2 3" key="1">
    <citation type="journal article" date="2022" name="Nat. Genet.">
        <title>Improved pea reference genome and pan-genome highlight genomic features and evolutionary characteristics.</title>
        <authorList>
            <person name="Yang T."/>
            <person name="Liu R."/>
            <person name="Luo Y."/>
            <person name="Hu S."/>
            <person name="Wang D."/>
            <person name="Wang C."/>
            <person name="Pandey M.K."/>
            <person name="Ge S."/>
            <person name="Xu Q."/>
            <person name="Li N."/>
            <person name="Li G."/>
            <person name="Huang Y."/>
            <person name="Saxena R.K."/>
            <person name="Ji Y."/>
            <person name="Li M."/>
            <person name="Yan X."/>
            <person name="He Y."/>
            <person name="Liu Y."/>
            <person name="Wang X."/>
            <person name="Xiang C."/>
            <person name="Varshney R.K."/>
            <person name="Ding H."/>
            <person name="Gao S."/>
            <person name="Zong X."/>
        </authorList>
    </citation>
    <scope>NUCLEOTIDE SEQUENCE [LARGE SCALE GENOMIC DNA]</scope>
    <source>
        <strain evidence="2 3">cv. Zhongwan 6</strain>
    </source>
</reference>
<feature type="chain" id="PRO_5039017932" description="Secreted protein" evidence="1">
    <location>
        <begin position="27"/>
        <end position="80"/>
    </location>
</feature>
<dbReference type="Gramene" id="Psat05G0112000-T1">
    <property type="protein sequence ID" value="KAI5403846.1"/>
    <property type="gene ID" value="KIW84_051120"/>
</dbReference>
<protein>
    <recommendedName>
        <fullName evidence="4">Secreted protein</fullName>
    </recommendedName>
</protein>
<accession>A0A9D4WNQ1</accession>
<dbReference type="AlphaFoldDB" id="A0A9D4WNQ1"/>
<comment type="caution">
    <text evidence="2">The sequence shown here is derived from an EMBL/GenBank/DDBJ whole genome shotgun (WGS) entry which is preliminary data.</text>
</comment>
<dbReference type="EMBL" id="JAMSHJ010000005">
    <property type="protein sequence ID" value="KAI5403846.1"/>
    <property type="molecule type" value="Genomic_DNA"/>
</dbReference>
<sequence length="80" mass="8509">MSLLTVFEQGLMVLLELTAIFVEENAMCNDGAKGAVSPTEVCEGLALLELRNRKWHTPKARGLNGGGLDVAAWLVVVAAV</sequence>
<gene>
    <name evidence="2" type="ORF">KIW84_051120</name>
</gene>
<proteinExistence type="predicted"/>
<evidence type="ECO:0000256" key="1">
    <source>
        <dbReference type="SAM" id="SignalP"/>
    </source>
</evidence>
<keyword evidence="3" id="KW-1185">Reference proteome</keyword>
<organism evidence="2 3">
    <name type="scientific">Pisum sativum</name>
    <name type="common">Garden pea</name>
    <name type="synonym">Lathyrus oleraceus</name>
    <dbReference type="NCBI Taxonomy" id="3888"/>
    <lineage>
        <taxon>Eukaryota</taxon>
        <taxon>Viridiplantae</taxon>
        <taxon>Streptophyta</taxon>
        <taxon>Embryophyta</taxon>
        <taxon>Tracheophyta</taxon>
        <taxon>Spermatophyta</taxon>
        <taxon>Magnoliopsida</taxon>
        <taxon>eudicotyledons</taxon>
        <taxon>Gunneridae</taxon>
        <taxon>Pentapetalae</taxon>
        <taxon>rosids</taxon>
        <taxon>fabids</taxon>
        <taxon>Fabales</taxon>
        <taxon>Fabaceae</taxon>
        <taxon>Papilionoideae</taxon>
        <taxon>50 kb inversion clade</taxon>
        <taxon>NPAAA clade</taxon>
        <taxon>Hologalegina</taxon>
        <taxon>IRL clade</taxon>
        <taxon>Fabeae</taxon>
        <taxon>Lathyrus</taxon>
    </lineage>
</organism>
<keyword evidence="1" id="KW-0732">Signal</keyword>